<organism evidence="4 5">
    <name type="scientific">Candidatus Nitrospira allomarina</name>
    <dbReference type="NCBI Taxonomy" id="3020900"/>
    <lineage>
        <taxon>Bacteria</taxon>
        <taxon>Pseudomonadati</taxon>
        <taxon>Nitrospirota</taxon>
        <taxon>Nitrospiria</taxon>
        <taxon>Nitrospirales</taxon>
        <taxon>Nitrospiraceae</taxon>
        <taxon>Nitrospira</taxon>
    </lineage>
</organism>
<name>A0AA96GDE0_9BACT</name>
<evidence type="ECO:0000259" key="3">
    <source>
        <dbReference type="PROSITE" id="PS50110"/>
    </source>
</evidence>
<dbReference type="SUPFAM" id="SSF52172">
    <property type="entry name" value="CheY-like"/>
    <property type="match status" value="1"/>
</dbReference>
<accession>A0AA96GDE0</accession>
<keyword evidence="1 2" id="KW-0597">Phosphoprotein</keyword>
<dbReference type="Gene3D" id="3.40.50.2300">
    <property type="match status" value="1"/>
</dbReference>
<protein>
    <submittedName>
        <fullName evidence="4">Response regulator</fullName>
    </submittedName>
</protein>
<dbReference type="AlphaFoldDB" id="A0AA96GDE0"/>
<dbReference type="RefSeq" id="WP_312645941.1">
    <property type="nucleotide sequence ID" value="NZ_CP116967.1"/>
</dbReference>
<dbReference type="CDD" id="cd00156">
    <property type="entry name" value="REC"/>
    <property type="match status" value="1"/>
</dbReference>
<dbReference type="InterPro" id="IPR001789">
    <property type="entry name" value="Sig_transdc_resp-reg_receiver"/>
</dbReference>
<feature type="domain" description="Response regulatory" evidence="3">
    <location>
        <begin position="6"/>
        <end position="120"/>
    </location>
</feature>
<dbReference type="PANTHER" id="PTHR44591">
    <property type="entry name" value="STRESS RESPONSE REGULATOR PROTEIN 1"/>
    <property type="match status" value="1"/>
</dbReference>
<keyword evidence="5" id="KW-1185">Reference proteome</keyword>
<dbReference type="GO" id="GO:0000160">
    <property type="term" value="P:phosphorelay signal transduction system"/>
    <property type="evidence" value="ECO:0007669"/>
    <property type="project" value="InterPro"/>
</dbReference>
<dbReference type="InterPro" id="IPR011006">
    <property type="entry name" value="CheY-like_superfamily"/>
</dbReference>
<dbReference type="PROSITE" id="PS50110">
    <property type="entry name" value="RESPONSE_REGULATORY"/>
    <property type="match status" value="1"/>
</dbReference>
<evidence type="ECO:0000256" key="1">
    <source>
        <dbReference type="ARBA" id="ARBA00022553"/>
    </source>
</evidence>
<feature type="modified residue" description="4-aspartylphosphate" evidence="2">
    <location>
        <position position="55"/>
    </location>
</feature>
<proteinExistence type="predicted"/>
<reference evidence="4 5" key="1">
    <citation type="submission" date="2023-01" db="EMBL/GenBank/DDBJ databases">
        <title>Cultivation and genomic characterization of new, ubiquitous marine nitrite-oxidizing bacteria from the Nitrospirales.</title>
        <authorList>
            <person name="Mueller A.J."/>
            <person name="Daebeler A."/>
            <person name="Herbold C.W."/>
            <person name="Kirkegaard R.H."/>
            <person name="Daims H."/>
        </authorList>
    </citation>
    <scope>NUCLEOTIDE SEQUENCE [LARGE SCALE GENOMIC DNA]</scope>
    <source>
        <strain evidence="4 5">VA</strain>
    </source>
</reference>
<dbReference type="PANTHER" id="PTHR44591:SF3">
    <property type="entry name" value="RESPONSE REGULATORY DOMAIN-CONTAINING PROTEIN"/>
    <property type="match status" value="1"/>
</dbReference>
<dbReference type="InterPro" id="IPR050595">
    <property type="entry name" value="Bact_response_regulator"/>
</dbReference>
<gene>
    <name evidence="4" type="ORF">PP769_05580</name>
</gene>
<evidence type="ECO:0000313" key="5">
    <source>
        <dbReference type="Proteomes" id="UP001302719"/>
    </source>
</evidence>
<dbReference type="Proteomes" id="UP001302719">
    <property type="component" value="Chromosome"/>
</dbReference>
<dbReference type="Pfam" id="PF00072">
    <property type="entry name" value="Response_reg"/>
    <property type="match status" value="1"/>
</dbReference>
<sequence>MKSQKRILIVDDDADVLLFLRDRLNALGFEVLTAANGKEGVEALQHHTVNGVLLDLCMPVMGGLLMLEQLAQSSTLPPVIVMSPSEHRSEMQLAIIKGAMDYLIKPIAPDILTDKCLRLFY</sequence>
<dbReference type="KEGG" id="nall:PP769_05580"/>
<evidence type="ECO:0000313" key="4">
    <source>
        <dbReference type="EMBL" id="WNM59237.1"/>
    </source>
</evidence>
<dbReference type="EMBL" id="CP116967">
    <property type="protein sequence ID" value="WNM59237.1"/>
    <property type="molecule type" value="Genomic_DNA"/>
</dbReference>
<evidence type="ECO:0000256" key="2">
    <source>
        <dbReference type="PROSITE-ProRule" id="PRU00169"/>
    </source>
</evidence>
<dbReference type="SMART" id="SM00448">
    <property type="entry name" value="REC"/>
    <property type="match status" value="1"/>
</dbReference>